<evidence type="ECO:0000313" key="2">
    <source>
        <dbReference type="RefSeq" id="XP_073901514.1"/>
    </source>
</evidence>
<protein>
    <submittedName>
        <fullName evidence="2">Intercellular adhesion molecule 2 isoform X1</fullName>
    </submittedName>
</protein>
<organism evidence="1 2">
    <name type="scientific">Castor canadensis</name>
    <name type="common">American beaver</name>
    <dbReference type="NCBI Taxonomy" id="51338"/>
    <lineage>
        <taxon>Eukaryota</taxon>
        <taxon>Metazoa</taxon>
        <taxon>Chordata</taxon>
        <taxon>Craniata</taxon>
        <taxon>Vertebrata</taxon>
        <taxon>Euteleostomi</taxon>
        <taxon>Mammalia</taxon>
        <taxon>Eutheria</taxon>
        <taxon>Euarchontoglires</taxon>
        <taxon>Glires</taxon>
        <taxon>Rodentia</taxon>
        <taxon>Castorimorpha</taxon>
        <taxon>Castoridae</taxon>
        <taxon>Castor</taxon>
    </lineage>
</organism>
<gene>
    <name evidence="2" type="primary">Icam2</name>
</gene>
<proteinExistence type="predicted"/>
<keyword evidence="1" id="KW-1185">Reference proteome</keyword>
<dbReference type="RefSeq" id="XP_073901514.1">
    <property type="nucleotide sequence ID" value="XM_074045413.1"/>
</dbReference>
<accession>A0AC58K9C7</accession>
<sequence length="321" mass="35809">MQSSAPRRLGISANNHSLTLCCLCVSLQETVAIPWEPVDPTCEMLSFGCWGLPAALLTLLCCPGSGEVMFEVHMWPERLAVEITGSLEVNCSTSCPNPDTGGLETSLNKILLEQHPQWRRFLISNVTQDSILSCHFTCSEKQKSRNLNVTVYQLPTQVVLKLQPTRVVVGKPFTIECSVPAVKPLQSLTLTLFHGKETLQKQTFREAAPVLQEATVTFNSTAHREDGLLNFSCQAELDLRAHGGRIFHSMSEPQILEIYEPVQDNQMLIVITAVSVLLFLFVTSILLCFIFGQHLHQRRTGTYGVLAAWRRLPRAFRAHPV</sequence>
<name>A0AC58K9C7_CASCN</name>
<evidence type="ECO:0000313" key="1">
    <source>
        <dbReference type="Proteomes" id="UP001732720"/>
    </source>
</evidence>
<reference evidence="2" key="1">
    <citation type="submission" date="2025-08" db="UniProtKB">
        <authorList>
            <consortium name="RefSeq"/>
        </authorList>
    </citation>
    <scope>IDENTIFICATION</scope>
</reference>
<dbReference type="Proteomes" id="UP001732720">
    <property type="component" value="Chromosome 11"/>
</dbReference>